<gene>
    <name evidence="1" type="ORF">MLD38_039558</name>
</gene>
<evidence type="ECO:0000313" key="2">
    <source>
        <dbReference type="Proteomes" id="UP001057402"/>
    </source>
</evidence>
<dbReference type="EMBL" id="CM042891">
    <property type="protein sequence ID" value="KAI4303985.1"/>
    <property type="molecule type" value="Genomic_DNA"/>
</dbReference>
<name>A0ACB9L2F2_9MYRT</name>
<organism evidence="1 2">
    <name type="scientific">Melastoma candidum</name>
    <dbReference type="NCBI Taxonomy" id="119954"/>
    <lineage>
        <taxon>Eukaryota</taxon>
        <taxon>Viridiplantae</taxon>
        <taxon>Streptophyta</taxon>
        <taxon>Embryophyta</taxon>
        <taxon>Tracheophyta</taxon>
        <taxon>Spermatophyta</taxon>
        <taxon>Magnoliopsida</taxon>
        <taxon>eudicotyledons</taxon>
        <taxon>Gunneridae</taxon>
        <taxon>Pentapetalae</taxon>
        <taxon>rosids</taxon>
        <taxon>malvids</taxon>
        <taxon>Myrtales</taxon>
        <taxon>Melastomataceae</taxon>
        <taxon>Melastomatoideae</taxon>
        <taxon>Melastomateae</taxon>
        <taxon>Melastoma</taxon>
    </lineage>
</organism>
<protein>
    <submittedName>
        <fullName evidence="1">Uncharacterized protein</fullName>
    </submittedName>
</protein>
<reference evidence="2" key="1">
    <citation type="journal article" date="2023" name="Front. Plant Sci.">
        <title>Chromosomal-level genome assembly of Melastoma candidum provides insights into trichome evolution.</title>
        <authorList>
            <person name="Zhong Y."/>
            <person name="Wu W."/>
            <person name="Sun C."/>
            <person name="Zou P."/>
            <person name="Liu Y."/>
            <person name="Dai S."/>
            <person name="Zhou R."/>
        </authorList>
    </citation>
    <scope>NUCLEOTIDE SEQUENCE [LARGE SCALE GENOMIC DNA]</scope>
</reference>
<dbReference type="Proteomes" id="UP001057402">
    <property type="component" value="Chromosome 12"/>
</dbReference>
<sequence length="95" mass="10381">MGKSKSILFHFLVISLVLLLGLRGVPVEGQPPWKLCPRHLKLPGACPSDHGEAAAECAIEIMNDYGGAMSMPTYCTCRQMGSDNRVCRCKIRCSD</sequence>
<accession>A0ACB9L2F2</accession>
<keyword evidence="2" id="KW-1185">Reference proteome</keyword>
<comment type="caution">
    <text evidence="1">The sequence shown here is derived from an EMBL/GenBank/DDBJ whole genome shotgun (WGS) entry which is preliminary data.</text>
</comment>
<evidence type="ECO:0000313" key="1">
    <source>
        <dbReference type="EMBL" id="KAI4303985.1"/>
    </source>
</evidence>
<proteinExistence type="predicted"/>